<keyword evidence="2" id="KW-1185">Reference proteome</keyword>
<evidence type="ECO:0000313" key="1">
    <source>
        <dbReference type="EMBL" id="MPC58988.1"/>
    </source>
</evidence>
<sequence>MRYNPAPSSQISTKIVYQSRLQPYTPCLALPIKGASLSTATVIFIATNRQRQSRGPQSMLGK</sequence>
<gene>
    <name evidence="1" type="ORF">E2C01_053003</name>
</gene>
<protein>
    <submittedName>
        <fullName evidence="1">Uncharacterized protein</fullName>
    </submittedName>
</protein>
<dbReference type="Proteomes" id="UP000324222">
    <property type="component" value="Unassembled WGS sequence"/>
</dbReference>
<organism evidence="1 2">
    <name type="scientific">Portunus trituberculatus</name>
    <name type="common">Swimming crab</name>
    <name type="synonym">Neptunus trituberculatus</name>
    <dbReference type="NCBI Taxonomy" id="210409"/>
    <lineage>
        <taxon>Eukaryota</taxon>
        <taxon>Metazoa</taxon>
        <taxon>Ecdysozoa</taxon>
        <taxon>Arthropoda</taxon>
        <taxon>Crustacea</taxon>
        <taxon>Multicrustacea</taxon>
        <taxon>Malacostraca</taxon>
        <taxon>Eumalacostraca</taxon>
        <taxon>Eucarida</taxon>
        <taxon>Decapoda</taxon>
        <taxon>Pleocyemata</taxon>
        <taxon>Brachyura</taxon>
        <taxon>Eubrachyura</taxon>
        <taxon>Portunoidea</taxon>
        <taxon>Portunidae</taxon>
        <taxon>Portuninae</taxon>
        <taxon>Portunus</taxon>
    </lineage>
</organism>
<name>A0A5B7GPN4_PORTR</name>
<proteinExistence type="predicted"/>
<accession>A0A5B7GPN4</accession>
<dbReference type="EMBL" id="VSRR010016162">
    <property type="protein sequence ID" value="MPC58988.1"/>
    <property type="molecule type" value="Genomic_DNA"/>
</dbReference>
<comment type="caution">
    <text evidence="1">The sequence shown here is derived from an EMBL/GenBank/DDBJ whole genome shotgun (WGS) entry which is preliminary data.</text>
</comment>
<reference evidence="1 2" key="1">
    <citation type="submission" date="2019-05" db="EMBL/GenBank/DDBJ databases">
        <title>Another draft genome of Portunus trituberculatus and its Hox gene families provides insights of decapod evolution.</title>
        <authorList>
            <person name="Jeong J.-H."/>
            <person name="Song I."/>
            <person name="Kim S."/>
            <person name="Choi T."/>
            <person name="Kim D."/>
            <person name="Ryu S."/>
            <person name="Kim W."/>
        </authorList>
    </citation>
    <scope>NUCLEOTIDE SEQUENCE [LARGE SCALE GENOMIC DNA]</scope>
    <source>
        <tissue evidence="1">Muscle</tissue>
    </source>
</reference>
<evidence type="ECO:0000313" key="2">
    <source>
        <dbReference type="Proteomes" id="UP000324222"/>
    </source>
</evidence>
<dbReference type="AlphaFoldDB" id="A0A5B7GPN4"/>